<dbReference type="EMBL" id="CALNXI010000627">
    <property type="protein sequence ID" value="CAH3030328.1"/>
    <property type="molecule type" value="Genomic_DNA"/>
</dbReference>
<proteinExistence type="predicted"/>
<protein>
    <recommendedName>
        <fullName evidence="7">G-protein coupled receptors family 1 profile domain-containing protein</fullName>
    </recommendedName>
</protein>
<organism evidence="8 9">
    <name type="scientific">Porites evermanni</name>
    <dbReference type="NCBI Taxonomy" id="104178"/>
    <lineage>
        <taxon>Eukaryota</taxon>
        <taxon>Metazoa</taxon>
        <taxon>Cnidaria</taxon>
        <taxon>Anthozoa</taxon>
        <taxon>Hexacorallia</taxon>
        <taxon>Scleractinia</taxon>
        <taxon>Fungiina</taxon>
        <taxon>Poritidae</taxon>
        <taxon>Porites</taxon>
    </lineage>
</organism>
<feature type="transmembrane region" description="Helical" evidence="6">
    <location>
        <begin position="468"/>
        <end position="489"/>
    </location>
</feature>
<feature type="transmembrane region" description="Helical" evidence="6">
    <location>
        <begin position="94"/>
        <end position="119"/>
    </location>
</feature>
<evidence type="ECO:0000256" key="4">
    <source>
        <dbReference type="ARBA" id="ARBA00022989"/>
    </source>
</evidence>
<evidence type="ECO:0000256" key="6">
    <source>
        <dbReference type="SAM" id="Phobius"/>
    </source>
</evidence>
<gene>
    <name evidence="8" type="ORF">PEVE_00037787</name>
</gene>
<name>A0ABN8MPV1_9CNID</name>
<dbReference type="PANTHER" id="PTHR22750">
    <property type="entry name" value="G-PROTEIN COUPLED RECEPTOR"/>
    <property type="match status" value="1"/>
</dbReference>
<comment type="caution">
    <text evidence="8">The sequence shown here is derived from an EMBL/GenBank/DDBJ whole genome shotgun (WGS) entry which is preliminary data.</text>
</comment>
<keyword evidence="3 6" id="KW-0812">Transmembrane</keyword>
<evidence type="ECO:0000256" key="3">
    <source>
        <dbReference type="ARBA" id="ARBA00022692"/>
    </source>
</evidence>
<dbReference type="PROSITE" id="PS50262">
    <property type="entry name" value="G_PROTEIN_RECEP_F1_2"/>
    <property type="match status" value="1"/>
</dbReference>
<dbReference type="InterPro" id="IPR000276">
    <property type="entry name" value="GPCR_Rhodpsn"/>
</dbReference>
<dbReference type="InterPro" id="IPR017452">
    <property type="entry name" value="GPCR_Rhodpsn_7TM"/>
</dbReference>
<feature type="transmembrane region" description="Helical" evidence="6">
    <location>
        <begin position="234"/>
        <end position="258"/>
    </location>
</feature>
<evidence type="ECO:0000256" key="1">
    <source>
        <dbReference type="ARBA" id="ARBA00004651"/>
    </source>
</evidence>
<dbReference type="SMART" id="SM01381">
    <property type="entry name" value="7TM_GPCR_Srsx"/>
    <property type="match status" value="1"/>
</dbReference>
<feature type="domain" description="G-protein coupled receptors family 1 profile" evidence="7">
    <location>
        <begin position="250"/>
        <end position="487"/>
    </location>
</feature>
<sequence>MFIVWRYFLQRARQSCLHQVLVFDVYYTIYFIIVGLSFVSIVIISFDRHFALSRLLVYIVEVSESGEVILTHFFEHFFSVVLHDYNVKLPETSVFLFTFFSLPLIFTLLDASISHFLTTAIKFSCFSSSEIGLLCFLSLVLDLSLLSTILKCIYVSKIVTKWREIQKLKLNNSLTNWAFQKIFSHLILSIIQSIEKRCIKSTEDEMANNEIIFCGLPSWIGIQRNDTAAFINNILLAAVNGSSAIFAFLSNLAVIVTIIKTPSLQKQCNILLCSLATADCLTGVTAQPMFIVWRFFLQRAQQSCLHQVLVFDVYYTIYFFTVGLSFVNIVIISFDRLFALSRPLVYITEVSKSGVLKVTLFSTILWLLLTILFQFVLTARQSLVLVHINGAVLVILPPVNYMRVLFFIRRHNAHLAVAVPSQMTTVFQREKKVALDMCIIAVLLFFSISPAASMVLLQSRYPGVHSILLPWSLTMSSILSSVNPIIYFGRNKNMRTAFKFIMKL</sequence>
<comment type="subcellular location">
    <subcellularLocation>
        <location evidence="1">Cell membrane</location>
        <topology evidence="1">Multi-pass membrane protein</topology>
    </subcellularLocation>
</comment>
<evidence type="ECO:0000256" key="2">
    <source>
        <dbReference type="ARBA" id="ARBA00022475"/>
    </source>
</evidence>
<keyword evidence="2" id="KW-1003">Cell membrane</keyword>
<evidence type="ECO:0000256" key="5">
    <source>
        <dbReference type="ARBA" id="ARBA00023136"/>
    </source>
</evidence>
<dbReference type="PRINTS" id="PR00237">
    <property type="entry name" value="GPCRRHODOPSN"/>
</dbReference>
<evidence type="ECO:0000313" key="8">
    <source>
        <dbReference type="EMBL" id="CAH3030328.1"/>
    </source>
</evidence>
<feature type="transmembrane region" description="Helical" evidence="6">
    <location>
        <begin position="270"/>
        <end position="293"/>
    </location>
</feature>
<keyword evidence="9" id="KW-1185">Reference proteome</keyword>
<dbReference type="Proteomes" id="UP001159427">
    <property type="component" value="Unassembled WGS sequence"/>
</dbReference>
<keyword evidence="5 6" id="KW-0472">Membrane</keyword>
<feature type="transmembrane region" description="Helical" evidence="6">
    <location>
        <begin position="355"/>
        <end position="377"/>
    </location>
</feature>
<evidence type="ECO:0000313" key="9">
    <source>
        <dbReference type="Proteomes" id="UP001159427"/>
    </source>
</evidence>
<reference evidence="8 9" key="1">
    <citation type="submission" date="2022-05" db="EMBL/GenBank/DDBJ databases">
        <authorList>
            <consortium name="Genoscope - CEA"/>
            <person name="William W."/>
        </authorList>
    </citation>
    <scope>NUCLEOTIDE SEQUENCE [LARGE SCALE GENOMIC DNA]</scope>
</reference>
<evidence type="ECO:0000259" key="7">
    <source>
        <dbReference type="PROSITE" id="PS50262"/>
    </source>
</evidence>
<accession>A0ABN8MPV1</accession>
<feature type="transmembrane region" description="Helical" evidence="6">
    <location>
        <begin position="313"/>
        <end position="334"/>
    </location>
</feature>
<feature type="transmembrane region" description="Helical" evidence="6">
    <location>
        <begin position="27"/>
        <end position="46"/>
    </location>
</feature>
<dbReference type="Pfam" id="PF00001">
    <property type="entry name" value="7tm_1"/>
    <property type="match status" value="1"/>
</dbReference>
<feature type="transmembrane region" description="Helical" evidence="6">
    <location>
        <begin position="383"/>
        <end position="401"/>
    </location>
</feature>
<dbReference type="CDD" id="cd00637">
    <property type="entry name" value="7tm_classA_rhodopsin-like"/>
    <property type="match status" value="1"/>
</dbReference>
<dbReference type="SUPFAM" id="SSF81321">
    <property type="entry name" value="Family A G protein-coupled receptor-like"/>
    <property type="match status" value="1"/>
</dbReference>
<dbReference type="Gene3D" id="1.20.1070.10">
    <property type="entry name" value="Rhodopsin 7-helix transmembrane proteins"/>
    <property type="match status" value="1"/>
</dbReference>
<feature type="transmembrane region" description="Helical" evidence="6">
    <location>
        <begin position="131"/>
        <end position="156"/>
    </location>
</feature>
<keyword evidence="4 6" id="KW-1133">Transmembrane helix</keyword>
<feature type="transmembrane region" description="Helical" evidence="6">
    <location>
        <begin position="433"/>
        <end position="456"/>
    </location>
</feature>